<keyword evidence="1" id="KW-0175">Coiled coil</keyword>
<dbReference type="OrthoDB" id="5981048at2759"/>
<protein>
    <submittedName>
        <fullName evidence="2">Uncharacterized protein</fullName>
    </submittedName>
</protein>
<evidence type="ECO:0000313" key="2">
    <source>
        <dbReference type="EMBL" id="KAF6039712.1"/>
    </source>
</evidence>
<evidence type="ECO:0000256" key="1">
    <source>
        <dbReference type="SAM" id="Coils"/>
    </source>
</evidence>
<evidence type="ECO:0000313" key="3">
    <source>
        <dbReference type="Proteomes" id="UP000593567"/>
    </source>
</evidence>
<comment type="caution">
    <text evidence="2">The sequence shown here is derived from an EMBL/GenBank/DDBJ whole genome shotgun (WGS) entry which is preliminary data.</text>
</comment>
<proteinExistence type="predicted"/>
<name>A0A7J7KNI1_BUGNE</name>
<dbReference type="Proteomes" id="UP000593567">
    <property type="component" value="Unassembled WGS sequence"/>
</dbReference>
<dbReference type="AlphaFoldDB" id="A0A7J7KNI1"/>
<dbReference type="EMBL" id="VXIV02000218">
    <property type="protein sequence ID" value="KAF6039712.1"/>
    <property type="molecule type" value="Genomic_DNA"/>
</dbReference>
<sequence length="87" mass="9748">MPDMVSLPQLLDLSLGTPEAGAVNFNNLHKPLAAHASNKRVESNEDGIKTAMVLIEKLVKDMDQLKSENQELRQNWTRLTWMISTSS</sequence>
<feature type="coiled-coil region" evidence="1">
    <location>
        <begin position="48"/>
        <end position="75"/>
    </location>
</feature>
<accession>A0A7J7KNI1</accession>
<organism evidence="2 3">
    <name type="scientific">Bugula neritina</name>
    <name type="common">Brown bryozoan</name>
    <name type="synonym">Sertularia neritina</name>
    <dbReference type="NCBI Taxonomy" id="10212"/>
    <lineage>
        <taxon>Eukaryota</taxon>
        <taxon>Metazoa</taxon>
        <taxon>Spiralia</taxon>
        <taxon>Lophotrochozoa</taxon>
        <taxon>Bryozoa</taxon>
        <taxon>Gymnolaemata</taxon>
        <taxon>Cheilostomatida</taxon>
        <taxon>Flustrina</taxon>
        <taxon>Buguloidea</taxon>
        <taxon>Bugulidae</taxon>
        <taxon>Bugula</taxon>
    </lineage>
</organism>
<gene>
    <name evidence="2" type="ORF">EB796_001992</name>
</gene>
<keyword evidence="3" id="KW-1185">Reference proteome</keyword>
<reference evidence="2" key="1">
    <citation type="submission" date="2020-06" db="EMBL/GenBank/DDBJ databases">
        <title>Draft genome of Bugula neritina, a colonial animal packing powerful symbionts and potential medicines.</title>
        <authorList>
            <person name="Rayko M."/>
        </authorList>
    </citation>
    <scope>NUCLEOTIDE SEQUENCE [LARGE SCALE GENOMIC DNA]</scope>
    <source>
        <strain evidence="2">Kwan_BN1</strain>
    </source>
</reference>